<comment type="similarity">
    <text evidence="1">Belongs to the sigma-70 factor family. ECF subfamily.</text>
</comment>
<dbReference type="SUPFAM" id="SSF88659">
    <property type="entry name" value="Sigma3 and sigma4 domains of RNA polymerase sigma factors"/>
    <property type="match status" value="1"/>
</dbReference>
<protein>
    <submittedName>
        <fullName evidence="7">RNA polymerase</fullName>
    </submittedName>
</protein>
<dbReference type="AlphaFoldDB" id="A0A0J1HXZ3"/>
<proteinExistence type="inferred from homology"/>
<dbReference type="RefSeq" id="WP_047944676.1">
    <property type="nucleotide sequence ID" value="NZ_CP053989.1"/>
</dbReference>
<evidence type="ECO:0000313" key="7">
    <source>
        <dbReference type="EMBL" id="KLV18549.1"/>
    </source>
</evidence>
<keyword evidence="3" id="KW-0731">Sigma factor</keyword>
<name>A0A0J1HXZ3_NIACI</name>
<dbReference type="Pfam" id="PF08281">
    <property type="entry name" value="Sigma70_r4_2"/>
    <property type="match status" value="1"/>
</dbReference>
<dbReference type="InterPro" id="IPR013325">
    <property type="entry name" value="RNA_pol_sigma_r2"/>
</dbReference>
<evidence type="ECO:0000256" key="4">
    <source>
        <dbReference type="ARBA" id="ARBA00023163"/>
    </source>
</evidence>
<keyword evidence="8" id="KW-1185">Reference proteome</keyword>
<dbReference type="PANTHER" id="PTHR43133:SF51">
    <property type="entry name" value="RNA POLYMERASE SIGMA FACTOR"/>
    <property type="match status" value="1"/>
</dbReference>
<dbReference type="GO" id="GO:0016987">
    <property type="term" value="F:sigma factor activity"/>
    <property type="evidence" value="ECO:0007669"/>
    <property type="project" value="UniProtKB-KW"/>
</dbReference>
<organism evidence="7 8">
    <name type="scientific">Niallia circulans</name>
    <name type="common">Bacillus circulans</name>
    <dbReference type="NCBI Taxonomy" id="1397"/>
    <lineage>
        <taxon>Bacteria</taxon>
        <taxon>Bacillati</taxon>
        <taxon>Bacillota</taxon>
        <taxon>Bacilli</taxon>
        <taxon>Bacillales</taxon>
        <taxon>Bacillaceae</taxon>
        <taxon>Niallia</taxon>
    </lineage>
</organism>
<dbReference type="Gene3D" id="1.10.10.10">
    <property type="entry name" value="Winged helix-like DNA-binding domain superfamily/Winged helix DNA-binding domain"/>
    <property type="match status" value="1"/>
</dbReference>
<dbReference type="Gene3D" id="1.10.1740.10">
    <property type="match status" value="1"/>
</dbReference>
<dbReference type="EMBL" id="LDPH01000043">
    <property type="protein sequence ID" value="KLV18549.1"/>
    <property type="molecule type" value="Genomic_DNA"/>
</dbReference>
<evidence type="ECO:0000313" key="8">
    <source>
        <dbReference type="Proteomes" id="UP000036045"/>
    </source>
</evidence>
<sequence>MTNKAHLAFKAIHGDQLAFEELLKIESEKLYKISFLHMQNKEDALDVIQEATCKAYLSITQLKEPAYFSTWLVKILIRTAYRELERKKKSIALPEETITYILESNQKEEPTLDLSEPLSTLKSEYKNAILLFYYYDLPIHTIANSMGKPPSTIKTYLRRAKLVLKQKLGDDYYAQRFT</sequence>
<gene>
    <name evidence="7" type="ORF">ABW02_24090</name>
</gene>
<feature type="domain" description="RNA polymerase sigma factor 70 region 4 type 2" evidence="6">
    <location>
        <begin position="118"/>
        <end position="161"/>
    </location>
</feature>
<evidence type="ECO:0000256" key="3">
    <source>
        <dbReference type="ARBA" id="ARBA00023082"/>
    </source>
</evidence>
<reference evidence="7 8" key="1">
    <citation type="submission" date="2015-05" db="EMBL/GenBank/DDBJ databases">
        <title>Whole genome sequence and identification of bacterial endophytes from Costus igneus.</title>
        <authorList>
            <person name="Lee Y.P."/>
            <person name="Gan H.M."/>
            <person name="Eng W."/>
            <person name="Wheatley M.S."/>
            <person name="Caraballo A."/>
            <person name="Polter S."/>
            <person name="Savka M.A."/>
            <person name="Hudson A.O."/>
        </authorList>
    </citation>
    <scope>NUCLEOTIDE SEQUENCE [LARGE SCALE GENOMIC DNA]</scope>
    <source>
        <strain evidence="7 8">RIT379</strain>
    </source>
</reference>
<evidence type="ECO:0000259" key="5">
    <source>
        <dbReference type="Pfam" id="PF04542"/>
    </source>
</evidence>
<dbReference type="OrthoDB" id="9782703at2"/>
<dbReference type="InterPro" id="IPR014284">
    <property type="entry name" value="RNA_pol_sigma-70_dom"/>
</dbReference>
<keyword evidence="2" id="KW-0805">Transcription regulation</keyword>
<dbReference type="NCBIfam" id="TIGR02937">
    <property type="entry name" value="sigma70-ECF"/>
    <property type="match status" value="1"/>
</dbReference>
<dbReference type="GO" id="GO:0006352">
    <property type="term" value="P:DNA-templated transcription initiation"/>
    <property type="evidence" value="ECO:0007669"/>
    <property type="project" value="InterPro"/>
</dbReference>
<evidence type="ECO:0000256" key="2">
    <source>
        <dbReference type="ARBA" id="ARBA00023015"/>
    </source>
</evidence>
<dbReference type="Proteomes" id="UP000036045">
    <property type="component" value="Unassembled WGS sequence"/>
</dbReference>
<dbReference type="GO" id="GO:0003677">
    <property type="term" value="F:DNA binding"/>
    <property type="evidence" value="ECO:0007669"/>
    <property type="project" value="InterPro"/>
</dbReference>
<dbReference type="PATRIC" id="fig|1397.4.peg.4329"/>
<keyword evidence="4" id="KW-0804">Transcription</keyword>
<dbReference type="InterPro" id="IPR036388">
    <property type="entry name" value="WH-like_DNA-bd_sf"/>
</dbReference>
<evidence type="ECO:0000259" key="6">
    <source>
        <dbReference type="Pfam" id="PF08281"/>
    </source>
</evidence>
<dbReference type="InterPro" id="IPR007627">
    <property type="entry name" value="RNA_pol_sigma70_r2"/>
</dbReference>
<evidence type="ECO:0000256" key="1">
    <source>
        <dbReference type="ARBA" id="ARBA00010641"/>
    </source>
</evidence>
<accession>A0A0J1HXZ3</accession>
<feature type="domain" description="RNA polymerase sigma-70 region 2" evidence="5">
    <location>
        <begin position="29"/>
        <end position="89"/>
    </location>
</feature>
<comment type="caution">
    <text evidence="7">The sequence shown here is derived from an EMBL/GenBank/DDBJ whole genome shotgun (WGS) entry which is preliminary data.</text>
</comment>
<dbReference type="InterPro" id="IPR013249">
    <property type="entry name" value="RNA_pol_sigma70_r4_t2"/>
</dbReference>
<dbReference type="InterPro" id="IPR013324">
    <property type="entry name" value="RNA_pol_sigma_r3/r4-like"/>
</dbReference>
<dbReference type="InterPro" id="IPR039425">
    <property type="entry name" value="RNA_pol_sigma-70-like"/>
</dbReference>
<dbReference type="SUPFAM" id="SSF88946">
    <property type="entry name" value="Sigma2 domain of RNA polymerase sigma factors"/>
    <property type="match status" value="1"/>
</dbReference>
<dbReference type="Pfam" id="PF04542">
    <property type="entry name" value="Sigma70_r2"/>
    <property type="match status" value="1"/>
</dbReference>
<dbReference type="PANTHER" id="PTHR43133">
    <property type="entry name" value="RNA POLYMERASE ECF-TYPE SIGMA FACTO"/>
    <property type="match status" value="1"/>
</dbReference>
<dbReference type="GeneID" id="56347431"/>